<dbReference type="STRING" id="1969733.B5V00_05815"/>
<dbReference type="PANTHER" id="PTHR43591">
    <property type="entry name" value="METHYLTRANSFERASE"/>
    <property type="match status" value="1"/>
</dbReference>
<reference evidence="5 6" key="1">
    <citation type="submission" date="2017-03" db="EMBL/GenBank/DDBJ databases">
        <title>Genome sequence of Geothermobacter sp. EPR-M, Deep-Sea Iron Reducer.</title>
        <authorList>
            <person name="Tully B."/>
            <person name="Savalia P."/>
            <person name="Abuyen K."/>
            <person name="Baughan C."/>
            <person name="Romero E."/>
            <person name="Ronkowski C."/>
            <person name="Torres B."/>
            <person name="Tremblay J."/>
            <person name="Trujillo A."/>
            <person name="Tyler M."/>
            <person name="Perez-Rodriguez I."/>
            <person name="Amend J."/>
        </authorList>
    </citation>
    <scope>NUCLEOTIDE SEQUENCE [LARGE SCALE GENOMIC DNA]</scope>
    <source>
        <strain evidence="5 6">EPR-M</strain>
    </source>
</reference>
<dbReference type="GO" id="GO:0008168">
    <property type="term" value="F:methyltransferase activity"/>
    <property type="evidence" value="ECO:0007669"/>
    <property type="project" value="UniProtKB-KW"/>
</dbReference>
<keyword evidence="3" id="KW-0808">Transferase</keyword>
<dbReference type="Pfam" id="PF01209">
    <property type="entry name" value="Ubie_methyltran"/>
    <property type="match status" value="1"/>
</dbReference>
<dbReference type="PANTHER" id="PTHR43591:SF24">
    <property type="entry name" value="2-METHOXY-6-POLYPRENYL-1,4-BENZOQUINOL METHYLASE, MITOCHONDRIAL"/>
    <property type="match status" value="1"/>
</dbReference>
<evidence type="ECO:0000256" key="4">
    <source>
        <dbReference type="ARBA" id="ARBA00022691"/>
    </source>
</evidence>
<keyword evidence="1" id="KW-0474">Menaquinone biosynthesis</keyword>
<name>A0A1X0Y952_9BACT</name>
<evidence type="ECO:0000256" key="1">
    <source>
        <dbReference type="ARBA" id="ARBA00022428"/>
    </source>
</evidence>
<dbReference type="GO" id="GO:0032259">
    <property type="term" value="P:methylation"/>
    <property type="evidence" value="ECO:0007669"/>
    <property type="project" value="UniProtKB-KW"/>
</dbReference>
<evidence type="ECO:0000313" key="5">
    <source>
        <dbReference type="EMBL" id="ORJ61554.1"/>
    </source>
</evidence>
<dbReference type="InterPro" id="IPR004033">
    <property type="entry name" value="UbiE/COQ5_MeTrFase"/>
</dbReference>
<dbReference type="InterPro" id="IPR029063">
    <property type="entry name" value="SAM-dependent_MTases_sf"/>
</dbReference>
<gene>
    <name evidence="5" type="ORF">B5V00_05815</name>
</gene>
<dbReference type="PROSITE" id="PS51608">
    <property type="entry name" value="SAM_MT_UBIE"/>
    <property type="match status" value="1"/>
</dbReference>
<dbReference type="OrthoDB" id="9799324at2"/>
<organism evidence="5 6">
    <name type="scientific">Geothermobacter hydrogeniphilus</name>
    <dbReference type="NCBI Taxonomy" id="1969733"/>
    <lineage>
        <taxon>Bacteria</taxon>
        <taxon>Pseudomonadati</taxon>
        <taxon>Thermodesulfobacteriota</taxon>
        <taxon>Desulfuromonadia</taxon>
        <taxon>Desulfuromonadales</taxon>
        <taxon>Geothermobacteraceae</taxon>
        <taxon>Geothermobacter</taxon>
    </lineage>
</organism>
<evidence type="ECO:0008006" key="7">
    <source>
        <dbReference type="Google" id="ProtNLM"/>
    </source>
</evidence>
<sequence>MRKALTREKIQDIYSRLAAHYDTLHRLLTAGADQRGRRMLVEKTITSEEKILDCGAGTGSCGLLAAKMSGATSHVILLDLNETMLRTGRKKTLQEDLTERTSWLVGDMTRLPFPDNSFDLVFSSYSLCPLTDPRQGALELYRVTRPGGKIAVAHSTEAENPFIHWAADKIETLAWRYPILSMGCRPVSVLPALERAGAKLLFRQRIGVPLWPFLIFIMKKPQS</sequence>
<dbReference type="Gene3D" id="3.40.50.150">
    <property type="entry name" value="Vaccinia Virus protein VP39"/>
    <property type="match status" value="1"/>
</dbReference>
<dbReference type="AlphaFoldDB" id="A0A1X0Y952"/>
<proteinExistence type="predicted"/>
<dbReference type="CDD" id="cd02440">
    <property type="entry name" value="AdoMet_MTases"/>
    <property type="match status" value="1"/>
</dbReference>
<dbReference type="Proteomes" id="UP000193136">
    <property type="component" value="Unassembled WGS sequence"/>
</dbReference>
<dbReference type="GO" id="GO:0009234">
    <property type="term" value="P:menaquinone biosynthetic process"/>
    <property type="evidence" value="ECO:0007669"/>
    <property type="project" value="UniProtKB-KW"/>
</dbReference>
<comment type="caution">
    <text evidence="5">The sequence shown here is derived from an EMBL/GenBank/DDBJ whole genome shotgun (WGS) entry which is preliminary data.</text>
</comment>
<accession>A0A1X0Y952</accession>
<dbReference type="SUPFAM" id="SSF53335">
    <property type="entry name" value="S-adenosyl-L-methionine-dependent methyltransferases"/>
    <property type="match status" value="1"/>
</dbReference>
<evidence type="ECO:0000313" key="6">
    <source>
        <dbReference type="Proteomes" id="UP000193136"/>
    </source>
</evidence>
<keyword evidence="4" id="KW-0949">S-adenosyl-L-methionine</keyword>
<evidence type="ECO:0000256" key="2">
    <source>
        <dbReference type="ARBA" id="ARBA00022603"/>
    </source>
</evidence>
<protein>
    <recommendedName>
        <fullName evidence="7">Demethylmenaquinone methyltransferase / 2-methoxy-6-polyprenyl-1,4-benzoquinol methylase</fullName>
    </recommendedName>
</protein>
<keyword evidence="2" id="KW-0489">Methyltransferase</keyword>
<evidence type="ECO:0000256" key="3">
    <source>
        <dbReference type="ARBA" id="ARBA00022679"/>
    </source>
</evidence>
<keyword evidence="6" id="KW-1185">Reference proteome</keyword>
<dbReference type="EMBL" id="NAAD01000005">
    <property type="protein sequence ID" value="ORJ61554.1"/>
    <property type="molecule type" value="Genomic_DNA"/>
</dbReference>